<accession>A0A918C5P6</accession>
<name>A0A918C5P6_9ACTN</name>
<reference evidence="1" key="2">
    <citation type="submission" date="2020-09" db="EMBL/GenBank/DDBJ databases">
        <authorList>
            <person name="Sun Q."/>
            <person name="Ohkuma M."/>
        </authorList>
    </citation>
    <scope>NUCLEOTIDE SEQUENCE</scope>
    <source>
        <strain evidence="1">JCM 4346</strain>
    </source>
</reference>
<protein>
    <submittedName>
        <fullName evidence="1">Uncharacterized protein</fullName>
    </submittedName>
</protein>
<gene>
    <name evidence="1" type="ORF">GCM10010251_22240</name>
</gene>
<sequence length="105" mass="11464">MGHVLADRLPLLALKQASRGSDQRCEDAFLIAGPAVRVDGRAQLLQVRVPHALRRIRQDPPGPACSALGPWRPERELVVYLVAVRWVPKKSVSLAMAGVTYSSLS</sequence>
<dbReference type="EMBL" id="BMSX01000004">
    <property type="protein sequence ID" value="GGR06069.1"/>
    <property type="molecule type" value="Genomic_DNA"/>
</dbReference>
<dbReference type="AlphaFoldDB" id="A0A918C5P6"/>
<keyword evidence="2" id="KW-1185">Reference proteome</keyword>
<organism evidence="1 2">
    <name type="scientific">Streptomyces aurantiogriseus</name>
    <dbReference type="NCBI Taxonomy" id="66870"/>
    <lineage>
        <taxon>Bacteria</taxon>
        <taxon>Bacillati</taxon>
        <taxon>Actinomycetota</taxon>
        <taxon>Actinomycetes</taxon>
        <taxon>Kitasatosporales</taxon>
        <taxon>Streptomycetaceae</taxon>
        <taxon>Streptomyces</taxon>
    </lineage>
</organism>
<reference evidence="1" key="1">
    <citation type="journal article" date="2014" name="Int. J. Syst. Evol. Microbiol.">
        <title>Complete genome sequence of Corynebacterium casei LMG S-19264T (=DSM 44701T), isolated from a smear-ripened cheese.</title>
        <authorList>
            <consortium name="US DOE Joint Genome Institute (JGI-PGF)"/>
            <person name="Walter F."/>
            <person name="Albersmeier A."/>
            <person name="Kalinowski J."/>
            <person name="Ruckert C."/>
        </authorList>
    </citation>
    <scope>NUCLEOTIDE SEQUENCE</scope>
    <source>
        <strain evidence="1">JCM 4346</strain>
    </source>
</reference>
<proteinExistence type="predicted"/>
<evidence type="ECO:0000313" key="1">
    <source>
        <dbReference type="EMBL" id="GGR06069.1"/>
    </source>
</evidence>
<comment type="caution">
    <text evidence="1">The sequence shown here is derived from an EMBL/GenBank/DDBJ whole genome shotgun (WGS) entry which is preliminary data.</text>
</comment>
<evidence type="ECO:0000313" key="2">
    <source>
        <dbReference type="Proteomes" id="UP000658320"/>
    </source>
</evidence>
<dbReference type="Proteomes" id="UP000658320">
    <property type="component" value="Unassembled WGS sequence"/>
</dbReference>